<name>A0A973W2B6_9BRAD</name>
<accession>A0A973W2B6</accession>
<evidence type="ECO:0000313" key="1">
    <source>
        <dbReference type="EMBL" id="NVI45875.1"/>
    </source>
</evidence>
<dbReference type="Pfam" id="PF13376">
    <property type="entry name" value="OmdA"/>
    <property type="match status" value="1"/>
</dbReference>
<reference evidence="1" key="1">
    <citation type="submission" date="2020-06" db="EMBL/GenBank/DDBJ databases">
        <title>Whole Genome Sequence of Bradyrhizobium sp. Strain 1S1.</title>
        <authorList>
            <person name="Bromfield E.S.P."/>
            <person name="Cloutier S."/>
        </authorList>
    </citation>
    <scope>NUCLEOTIDE SEQUENCE [LARGE SCALE GENOMIC DNA]</scope>
    <source>
        <strain evidence="1">1S1</strain>
    </source>
</reference>
<sequence>MILRRPRATMPASIRRELDASGLMQAFNERPPYQRNDYLHWIARSVRAATKRKRIDQMLEELKAGGVYMRMEHRPRKRTR</sequence>
<organism evidence="1">
    <name type="scientific">Bradyrhizobium septentrionale</name>
    <dbReference type="NCBI Taxonomy" id="1404411"/>
    <lineage>
        <taxon>Bacteria</taxon>
        <taxon>Pseudomonadati</taxon>
        <taxon>Pseudomonadota</taxon>
        <taxon>Alphaproteobacteria</taxon>
        <taxon>Hyphomicrobiales</taxon>
        <taxon>Nitrobacteraceae</taxon>
        <taxon>Bradyrhizobium</taxon>
    </lineage>
</organism>
<comment type="caution">
    <text evidence="1">The sequence shown here is derived from an EMBL/GenBank/DDBJ whole genome shotgun (WGS) entry which is preliminary data.</text>
</comment>
<dbReference type="AlphaFoldDB" id="A0A973W2B6"/>
<protein>
    <submittedName>
        <fullName evidence="1">YdeI/OmpD-associated family protein</fullName>
    </submittedName>
</protein>
<dbReference type="EMBL" id="JAAOLE020000001">
    <property type="protein sequence ID" value="NVI45875.1"/>
    <property type="molecule type" value="Genomic_DNA"/>
</dbReference>
<dbReference type="RefSeq" id="WP_166205282.1">
    <property type="nucleotide sequence ID" value="NZ_CP088285.1"/>
</dbReference>
<gene>
    <name evidence="1" type="ORF">HAP48_023520</name>
</gene>
<proteinExistence type="predicted"/>